<feature type="region of interest" description="Disordered" evidence="1">
    <location>
        <begin position="1"/>
        <end position="76"/>
    </location>
</feature>
<feature type="region of interest" description="Disordered" evidence="1">
    <location>
        <begin position="319"/>
        <end position="374"/>
    </location>
</feature>
<gene>
    <name evidence="2" type="ORF">DI536_24470</name>
</gene>
<feature type="compositionally biased region" description="Pro residues" evidence="1">
    <location>
        <begin position="52"/>
        <end position="61"/>
    </location>
</feature>
<reference evidence="2 3" key="1">
    <citation type="submission" date="2017-08" db="EMBL/GenBank/DDBJ databases">
        <title>Infants hospitalized years apart are colonized by the same room-sourced microbial strains.</title>
        <authorList>
            <person name="Brooks B."/>
            <person name="Olm M.R."/>
            <person name="Firek B.A."/>
            <person name="Baker R."/>
            <person name="Thomas B.C."/>
            <person name="Morowitz M.J."/>
            <person name="Banfield J.F."/>
        </authorList>
    </citation>
    <scope>NUCLEOTIDE SEQUENCE [LARGE SCALE GENOMIC DNA]</scope>
    <source>
        <strain evidence="2">S2_003_000_R2_14</strain>
    </source>
</reference>
<organism evidence="2 3">
    <name type="scientific">Archangium gephyra</name>
    <dbReference type="NCBI Taxonomy" id="48"/>
    <lineage>
        <taxon>Bacteria</taxon>
        <taxon>Pseudomonadati</taxon>
        <taxon>Myxococcota</taxon>
        <taxon>Myxococcia</taxon>
        <taxon>Myxococcales</taxon>
        <taxon>Cystobacterineae</taxon>
        <taxon>Archangiaceae</taxon>
        <taxon>Archangium</taxon>
    </lineage>
</organism>
<accession>A0A2W5SYW7</accession>
<dbReference type="Proteomes" id="UP000249061">
    <property type="component" value="Unassembled WGS sequence"/>
</dbReference>
<feature type="compositionally biased region" description="Low complexity" evidence="1">
    <location>
        <begin position="40"/>
        <end position="51"/>
    </location>
</feature>
<protein>
    <submittedName>
        <fullName evidence="2">Uncharacterized protein</fullName>
    </submittedName>
</protein>
<dbReference type="EMBL" id="QFQP01000024">
    <property type="protein sequence ID" value="PZR08659.1"/>
    <property type="molecule type" value="Genomic_DNA"/>
</dbReference>
<comment type="caution">
    <text evidence="2">The sequence shown here is derived from an EMBL/GenBank/DDBJ whole genome shotgun (WGS) entry which is preliminary data.</text>
</comment>
<evidence type="ECO:0000256" key="1">
    <source>
        <dbReference type="SAM" id="MobiDB-lite"/>
    </source>
</evidence>
<evidence type="ECO:0000313" key="3">
    <source>
        <dbReference type="Proteomes" id="UP000249061"/>
    </source>
</evidence>
<sequence>MNRAVTVGENPEAFDAFSQRPSPPRDAMVISTRRSFDSGPRTSSPATRAPAPAQPQKPSSPLPASKRFDEMSTGKGGALRRAIGTKLGGTPAAPRQVTASSLLTESIGDGRANCLERAYAAAGTTDRVTLLQDRLDAVGHAVIEGRDGKVRDPVTGRSFASMDAYLVANPRYALRPEAQARGIPRSSLERIFSTAPGSPARHAAIASSGLASVGTVRVADVDPTAVTRATGEITGATSAYDAARSAVQAADQRMAEELALLGPSLTEDERNDFIAAFRADPRYADVYANEAAAAAHLESVLEQHRDTIEAYCDSTAYAHSRPETDGQLPGAGGALHRATTRGPRHESRGRGRLRHRPHPALPRPGPRSAGVRGVASERLRSRAHSWCAQSGLRGHAPVDADHREQARRVSWQTYLQQQREANMYQGNPLGYALSTAAQYAPAN</sequence>
<dbReference type="AlphaFoldDB" id="A0A2W5SYW7"/>
<evidence type="ECO:0000313" key="2">
    <source>
        <dbReference type="EMBL" id="PZR08659.1"/>
    </source>
</evidence>
<proteinExistence type="predicted"/>
<name>A0A2W5SYW7_9BACT</name>